<dbReference type="FunFam" id="1.10.10.10:FF:000001">
    <property type="entry name" value="LysR family transcriptional regulator"/>
    <property type="match status" value="1"/>
</dbReference>
<dbReference type="Pfam" id="PF00126">
    <property type="entry name" value="HTH_1"/>
    <property type="match status" value="1"/>
</dbReference>
<keyword evidence="3" id="KW-0238">DNA-binding</keyword>
<organism evidence="6 7">
    <name type="scientific">Rippkaea orientalis (strain PCC 8801 / RF-1)</name>
    <name type="common">Cyanothece sp. (strain PCC 8801)</name>
    <dbReference type="NCBI Taxonomy" id="41431"/>
    <lineage>
        <taxon>Bacteria</taxon>
        <taxon>Bacillati</taxon>
        <taxon>Cyanobacteriota</taxon>
        <taxon>Cyanophyceae</taxon>
        <taxon>Oscillatoriophycideae</taxon>
        <taxon>Chroococcales</taxon>
        <taxon>Aphanothecaceae</taxon>
        <taxon>Rippkaea</taxon>
        <taxon>Rippkaea orientalis</taxon>
    </lineage>
</organism>
<dbReference type="STRING" id="41431.PCC8801_2329"/>
<proteinExistence type="inferred from homology"/>
<gene>
    <name evidence="6" type="ordered locus">PCC8801_2329</name>
</gene>
<dbReference type="PANTHER" id="PTHR30419">
    <property type="entry name" value="HTH-TYPE TRANSCRIPTIONAL REGULATOR YBHD"/>
    <property type="match status" value="1"/>
</dbReference>
<dbReference type="HOGENOM" id="CLU_039613_6_0_3"/>
<dbReference type="RefSeq" id="WP_012595613.1">
    <property type="nucleotide sequence ID" value="NC_011726.1"/>
</dbReference>
<sequence>MRIEQLQAFLTIAETGNFGQAARQCGVTQSTISRQIQALEGTLGALLFHRTAQAKLTIAGEKMLPRAKKICQEWETINQEIADLQGGKQPELCVAAIHSVCSHYLPPILQQFCHDYPHVQLRVTALGSDRALKVLRDGLVDVAIVMNNRFLTTSPEMVVEILYSENIEVLMAADHPLTQFNEIPWSELAHYPQVVFKEGYGMQRLVQEWLTTQNISLKIVMELNTLDAFRGIVRQGEIIALLPETALIEARQDRSLAVRPLAKITEDFLTHESPHKMITNLTREVVLVTTSDRLTIPPINHFCQLVQQHPNFVQKVAMNQSLLA</sequence>
<dbReference type="Pfam" id="PF03466">
    <property type="entry name" value="LysR_substrate"/>
    <property type="match status" value="1"/>
</dbReference>
<dbReference type="PROSITE" id="PS50931">
    <property type="entry name" value="HTH_LYSR"/>
    <property type="match status" value="1"/>
</dbReference>
<keyword evidence="2" id="KW-0805">Transcription regulation</keyword>
<protein>
    <submittedName>
        <fullName evidence="6">Transcriptional regulator, LysR family</fullName>
    </submittedName>
</protein>
<dbReference type="AlphaFoldDB" id="B7K2F2"/>
<keyword evidence="4" id="KW-0804">Transcription</keyword>
<dbReference type="Gene3D" id="1.10.10.10">
    <property type="entry name" value="Winged helix-like DNA-binding domain superfamily/Winged helix DNA-binding domain"/>
    <property type="match status" value="1"/>
</dbReference>
<dbReference type="CDD" id="cd05466">
    <property type="entry name" value="PBP2_LTTR_substrate"/>
    <property type="match status" value="1"/>
</dbReference>
<evidence type="ECO:0000259" key="5">
    <source>
        <dbReference type="PROSITE" id="PS50931"/>
    </source>
</evidence>
<dbReference type="GO" id="GO:0005829">
    <property type="term" value="C:cytosol"/>
    <property type="evidence" value="ECO:0007669"/>
    <property type="project" value="TreeGrafter"/>
</dbReference>
<reference evidence="7" key="1">
    <citation type="journal article" date="2011" name="MBio">
        <title>Novel metabolic attributes of the genus Cyanothece, comprising a group of unicellular nitrogen-fixing Cyanobacteria.</title>
        <authorList>
            <person name="Bandyopadhyay A."/>
            <person name="Elvitigala T."/>
            <person name="Welsh E."/>
            <person name="Stockel J."/>
            <person name="Liberton M."/>
            <person name="Min H."/>
            <person name="Sherman L.A."/>
            <person name="Pakrasi H.B."/>
        </authorList>
    </citation>
    <scope>NUCLEOTIDE SEQUENCE [LARGE SCALE GENOMIC DNA]</scope>
    <source>
        <strain evidence="7">PCC 8801</strain>
    </source>
</reference>
<dbReference type="PRINTS" id="PR00039">
    <property type="entry name" value="HTHLYSR"/>
</dbReference>
<dbReference type="Proteomes" id="UP000008204">
    <property type="component" value="Chromosome"/>
</dbReference>
<comment type="similarity">
    <text evidence="1">Belongs to the LysR transcriptional regulatory family.</text>
</comment>
<evidence type="ECO:0000256" key="4">
    <source>
        <dbReference type="ARBA" id="ARBA00023163"/>
    </source>
</evidence>
<keyword evidence="7" id="KW-1185">Reference proteome</keyword>
<dbReference type="EMBL" id="CP001287">
    <property type="protein sequence ID" value="ACK66345.1"/>
    <property type="molecule type" value="Genomic_DNA"/>
</dbReference>
<dbReference type="SUPFAM" id="SSF53850">
    <property type="entry name" value="Periplasmic binding protein-like II"/>
    <property type="match status" value="1"/>
</dbReference>
<dbReference type="InterPro" id="IPR000847">
    <property type="entry name" value="LysR_HTH_N"/>
</dbReference>
<evidence type="ECO:0000256" key="3">
    <source>
        <dbReference type="ARBA" id="ARBA00023125"/>
    </source>
</evidence>
<dbReference type="InterPro" id="IPR036390">
    <property type="entry name" value="WH_DNA-bd_sf"/>
</dbReference>
<dbReference type="InterPro" id="IPR050950">
    <property type="entry name" value="HTH-type_LysR_regulators"/>
</dbReference>
<dbReference type="PANTHER" id="PTHR30419:SF8">
    <property type="entry name" value="NITROGEN ASSIMILATION TRANSCRIPTIONAL ACTIVATOR-RELATED"/>
    <property type="match status" value="1"/>
</dbReference>
<accession>B7K2F2</accession>
<dbReference type="KEGG" id="cyp:PCC8801_2329"/>
<evidence type="ECO:0000256" key="2">
    <source>
        <dbReference type="ARBA" id="ARBA00023015"/>
    </source>
</evidence>
<dbReference type="OrthoDB" id="119203at2"/>
<dbReference type="InterPro" id="IPR005119">
    <property type="entry name" value="LysR_subst-bd"/>
</dbReference>
<evidence type="ECO:0000256" key="1">
    <source>
        <dbReference type="ARBA" id="ARBA00009437"/>
    </source>
</evidence>
<evidence type="ECO:0000313" key="7">
    <source>
        <dbReference type="Proteomes" id="UP000008204"/>
    </source>
</evidence>
<dbReference type="GO" id="GO:0003677">
    <property type="term" value="F:DNA binding"/>
    <property type="evidence" value="ECO:0007669"/>
    <property type="project" value="UniProtKB-KW"/>
</dbReference>
<feature type="domain" description="HTH lysR-type" evidence="5">
    <location>
        <begin position="1"/>
        <end position="57"/>
    </location>
</feature>
<name>B7K2F2_RIPO1</name>
<dbReference type="eggNOG" id="COG0583">
    <property type="taxonomic scope" value="Bacteria"/>
</dbReference>
<evidence type="ECO:0000313" key="6">
    <source>
        <dbReference type="EMBL" id="ACK66345.1"/>
    </source>
</evidence>
<dbReference type="SUPFAM" id="SSF46785">
    <property type="entry name" value="Winged helix' DNA-binding domain"/>
    <property type="match status" value="1"/>
</dbReference>
<dbReference type="GO" id="GO:0003700">
    <property type="term" value="F:DNA-binding transcription factor activity"/>
    <property type="evidence" value="ECO:0007669"/>
    <property type="project" value="InterPro"/>
</dbReference>
<dbReference type="Gene3D" id="3.40.190.290">
    <property type="match status" value="1"/>
</dbReference>
<dbReference type="InterPro" id="IPR036388">
    <property type="entry name" value="WH-like_DNA-bd_sf"/>
</dbReference>